<keyword evidence="1" id="KW-0732">Signal</keyword>
<feature type="signal peptide" evidence="1">
    <location>
        <begin position="1"/>
        <end position="25"/>
    </location>
</feature>
<dbReference type="AlphaFoldDB" id="A0A1G7WV79"/>
<dbReference type="InterPro" id="IPR025401">
    <property type="entry name" value="DUF4374"/>
</dbReference>
<gene>
    <name evidence="2" type="ORF">SAMN04487901_1095</name>
</gene>
<organism evidence="2 3">
    <name type="scientific">Prevotella communis</name>
    <dbReference type="NCBI Taxonomy" id="2913614"/>
    <lineage>
        <taxon>Bacteria</taxon>
        <taxon>Pseudomonadati</taxon>
        <taxon>Bacteroidota</taxon>
        <taxon>Bacteroidia</taxon>
        <taxon>Bacteroidales</taxon>
        <taxon>Prevotellaceae</taxon>
        <taxon>Prevotella</taxon>
    </lineage>
</organism>
<dbReference type="EMBL" id="FNCQ01000009">
    <property type="protein sequence ID" value="SDG75862.1"/>
    <property type="molecule type" value="Genomic_DNA"/>
</dbReference>
<proteinExistence type="predicted"/>
<dbReference type="Proteomes" id="UP000198779">
    <property type="component" value="Unassembled WGS sequence"/>
</dbReference>
<sequence length="455" mass="49486">MNYNMIFSKSVLAAVAMAATLTACSSDDDTVNNDENGSVSSAFIFSATNSEGNANYIATVGSLDEGESSVLNNGFETFTATEWFTYKNKYLFRLQYNQGNAGGTSAYFLNSKGEIEQTDYTFDIQRFTTYGIYGDYVMTAAAAASSKVDAKGNAAYGISVTYLDAEKGTTRNRDMIMSENFLGTGEYVTLSGMVEANGKLYSAVVPLGLSAYGSEVENGKYIKAGNEDLLAVAESGARTLSTTQYPDSSFVVIYDNEKMENPTIIRTNKMSYASGRMRSQFYQTIWAAENGDIYVFSPSYARLQTDARLKSTHTSKVMRIKAGATEFDETYGAVDLESKAGMPLFRCWSMSGDYFLCQFYGAGINTMGTGANVLGIYQGSTKEFKTIQGLPSTDVITSYSKRPYTENGLTYIAVQTNDGQKPAVYSIDPKTGIAKRGIEIECGTISYAGKLFAVK</sequence>
<dbReference type="RefSeq" id="WP_091817527.1">
    <property type="nucleotide sequence ID" value="NZ_FNCQ01000009.1"/>
</dbReference>
<reference evidence="3" key="1">
    <citation type="submission" date="2016-10" db="EMBL/GenBank/DDBJ databases">
        <authorList>
            <person name="Varghese N."/>
            <person name="Submissions S."/>
        </authorList>
    </citation>
    <scope>NUCLEOTIDE SEQUENCE [LARGE SCALE GENOMIC DNA]</scope>
    <source>
        <strain evidence="3">BP1-148</strain>
    </source>
</reference>
<evidence type="ECO:0000313" key="2">
    <source>
        <dbReference type="EMBL" id="SDG75862.1"/>
    </source>
</evidence>
<evidence type="ECO:0008006" key="4">
    <source>
        <dbReference type="Google" id="ProtNLM"/>
    </source>
</evidence>
<dbReference type="STRING" id="645274.SAMN04487901_1095"/>
<feature type="chain" id="PRO_5011729866" description="DUF4374 domain-containing protein" evidence="1">
    <location>
        <begin position="26"/>
        <end position="455"/>
    </location>
</feature>
<name>A0A1G7WV79_9BACT</name>
<protein>
    <recommendedName>
        <fullName evidence="4">DUF4374 domain-containing protein</fullName>
    </recommendedName>
</protein>
<keyword evidence="3" id="KW-1185">Reference proteome</keyword>
<evidence type="ECO:0000313" key="3">
    <source>
        <dbReference type="Proteomes" id="UP000198779"/>
    </source>
</evidence>
<accession>A0A1G7WV79</accession>
<dbReference type="Pfam" id="PF14298">
    <property type="entry name" value="DUF4374"/>
    <property type="match status" value="1"/>
</dbReference>
<evidence type="ECO:0000256" key="1">
    <source>
        <dbReference type="SAM" id="SignalP"/>
    </source>
</evidence>